<dbReference type="InParanoid" id="A0A286UN06"/>
<dbReference type="Pfam" id="PF25809">
    <property type="entry name" value="STEEP1"/>
    <property type="match status" value="1"/>
</dbReference>
<dbReference type="InterPro" id="IPR029704">
    <property type="entry name" value="STEEP-like"/>
</dbReference>
<evidence type="ECO:0000313" key="3">
    <source>
        <dbReference type="EMBL" id="PAV20983.1"/>
    </source>
</evidence>
<accession>A0A286UN06</accession>
<dbReference type="PANTHER" id="PTHR46355:SF1">
    <property type="entry name" value="STING ER EXIT PROTEIN"/>
    <property type="match status" value="1"/>
</dbReference>
<comment type="similarity">
    <text evidence="1">Belongs to the STEEP1 family.</text>
</comment>
<evidence type="ECO:0000259" key="2">
    <source>
        <dbReference type="Pfam" id="PF25809"/>
    </source>
</evidence>
<name>A0A286UN06_9AGAM</name>
<sequence length="152" mass="16620">MPKIVSRSAVSTSSEAQPTESSTTALRVYYCICGEFILVIDKLLSLLPRRQTDSAIIIRCQDSGEAKSRVFKLNGSSMDPILLERKGGYERQYRFACPRCALPVAYQTNPPPAKSGEFLYILPGALTQVQGQVPSDAFELGRGESIELESAA</sequence>
<dbReference type="GO" id="GO:0005737">
    <property type="term" value="C:cytoplasm"/>
    <property type="evidence" value="ECO:0007669"/>
    <property type="project" value="GOC"/>
</dbReference>
<evidence type="ECO:0000256" key="1">
    <source>
        <dbReference type="ARBA" id="ARBA00024205"/>
    </source>
</evidence>
<dbReference type="EMBL" id="NBII01000003">
    <property type="protein sequence ID" value="PAV20983.1"/>
    <property type="molecule type" value="Genomic_DNA"/>
</dbReference>
<organism evidence="3 4">
    <name type="scientific">Pyrrhoderma noxium</name>
    <dbReference type="NCBI Taxonomy" id="2282107"/>
    <lineage>
        <taxon>Eukaryota</taxon>
        <taxon>Fungi</taxon>
        <taxon>Dikarya</taxon>
        <taxon>Basidiomycota</taxon>
        <taxon>Agaricomycotina</taxon>
        <taxon>Agaricomycetes</taxon>
        <taxon>Hymenochaetales</taxon>
        <taxon>Hymenochaetaceae</taxon>
        <taxon>Pyrrhoderma</taxon>
    </lineage>
</organism>
<protein>
    <recommendedName>
        <fullName evidence="2">STEEP1 domain-containing protein</fullName>
    </recommendedName>
</protein>
<dbReference type="Proteomes" id="UP000217199">
    <property type="component" value="Unassembled WGS sequence"/>
</dbReference>
<reference evidence="3 4" key="1">
    <citation type="journal article" date="2017" name="Mol. Ecol.">
        <title>Comparative and population genomic landscape of Phellinus noxius: A hypervariable fungus causing root rot in trees.</title>
        <authorList>
            <person name="Chung C.L."/>
            <person name="Lee T.J."/>
            <person name="Akiba M."/>
            <person name="Lee H.H."/>
            <person name="Kuo T.H."/>
            <person name="Liu D."/>
            <person name="Ke H.M."/>
            <person name="Yokoi T."/>
            <person name="Roa M.B."/>
            <person name="Lu M.J."/>
            <person name="Chang Y.Y."/>
            <person name="Ann P.J."/>
            <person name="Tsai J.N."/>
            <person name="Chen C.Y."/>
            <person name="Tzean S.S."/>
            <person name="Ota Y."/>
            <person name="Hattori T."/>
            <person name="Sahashi N."/>
            <person name="Liou R.F."/>
            <person name="Kikuchi T."/>
            <person name="Tsai I.J."/>
        </authorList>
    </citation>
    <scope>NUCLEOTIDE SEQUENCE [LARGE SCALE GENOMIC DNA]</scope>
    <source>
        <strain evidence="3 4">FFPRI411160</strain>
    </source>
</reference>
<gene>
    <name evidence="3" type="ORF">PNOK_0361000</name>
</gene>
<dbReference type="InterPro" id="IPR057965">
    <property type="entry name" value="STEEP1_dom"/>
</dbReference>
<evidence type="ECO:0000313" key="4">
    <source>
        <dbReference type="Proteomes" id="UP000217199"/>
    </source>
</evidence>
<dbReference type="AlphaFoldDB" id="A0A286UN06"/>
<dbReference type="OrthoDB" id="418131at2759"/>
<proteinExistence type="inferred from homology"/>
<keyword evidence="4" id="KW-1185">Reference proteome</keyword>
<dbReference type="GO" id="GO:0090158">
    <property type="term" value="P:endoplasmic reticulum membrane organization"/>
    <property type="evidence" value="ECO:0007669"/>
    <property type="project" value="TreeGrafter"/>
</dbReference>
<dbReference type="STRING" id="2282107.A0A286UN06"/>
<dbReference type="GO" id="GO:0006888">
    <property type="term" value="P:endoplasmic reticulum to Golgi vesicle-mediated transport"/>
    <property type="evidence" value="ECO:0007669"/>
    <property type="project" value="TreeGrafter"/>
</dbReference>
<feature type="domain" description="STEEP1" evidence="2">
    <location>
        <begin position="21"/>
        <end position="135"/>
    </location>
</feature>
<comment type="caution">
    <text evidence="3">The sequence shown here is derived from an EMBL/GenBank/DDBJ whole genome shotgun (WGS) entry which is preliminary data.</text>
</comment>
<dbReference type="PANTHER" id="PTHR46355">
    <property type="entry name" value="UPF0428 PROTEIN CXORF56"/>
    <property type="match status" value="1"/>
</dbReference>